<evidence type="ECO:0000313" key="2">
    <source>
        <dbReference type="EMBL" id="KAK0659651.1"/>
    </source>
</evidence>
<dbReference type="AlphaFoldDB" id="A0AA39YX44"/>
<comment type="caution">
    <text evidence="2">The sequence shown here is derived from an EMBL/GenBank/DDBJ whole genome shotgun (WGS) entry which is preliminary data.</text>
</comment>
<dbReference type="EMBL" id="JAUJDW010000013">
    <property type="protein sequence ID" value="KAK0659651.1"/>
    <property type="molecule type" value="Genomic_DNA"/>
</dbReference>
<reference evidence="2" key="1">
    <citation type="submission" date="2023-06" db="EMBL/GenBank/DDBJ databases">
        <title>Multi-omics analyses reveal the molecular pathogenesis toolkit of Lasiodiplodia hormozganensis, a cross-kingdom pathogen.</title>
        <authorList>
            <person name="Felix C."/>
            <person name="Meneses R."/>
            <person name="Goncalves M.F.M."/>
            <person name="Tilleman L."/>
            <person name="Duarte A.S."/>
            <person name="Jorrin-Novo J.V."/>
            <person name="Van De Peer Y."/>
            <person name="Deforce D."/>
            <person name="Van Nieuwerburgh F."/>
            <person name="Esteves A.C."/>
            <person name="Alves A."/>
        </authorList>
    </citation>
    <scope>NUCLEOTIDE SEQUENCE</scope>
    <source>
        <strain evidence="2">CBS 339.90</strain>
    </source>
</reference>
<evidence type="ECO:0000259" key="1">
    <source>
        <dbReference type="PROSITE" id="PS51725"/>
    </source>
</evidence>
<dbReference type="Proteomes" id="UP001175001">
    <property type="component" value="Unassembled WGS sequence"/>
</dbReference>
<protein>
    <recommendedName>
        <fullName evidence="1">ABM domain-containing protein</fullName>
    </recommendedName>
</protein>
<organism evidence="2 3">
    <name type="scientific">Lasiodiplodia hormozganensis</name>
    <dbReference type="NCBI Taxonomy" id="869390"/>
    <lineage>
        <taxon>Eukaryota</taxon>
        <taxon>Fungi</taxon>
        <taxon>Dikarya</taxon>
        <taxon>Ascomycota</taxon>
        <taxon>Pezizomycotina</taxon>
        <taxon>Dothideomycetes</taxon>
        <taxon>Dothideomycetes incertae sedis</taxon>
        <taxon>Botryosphaeriales</taxon>
        <taxon>Botryosphaeriaceae</taxon>
        <taxon>Lasiodiplodia</taxon>
    </lineage>
</organism>
<dbReference type="InterPro" id="IPR007138">
    <property type="entry name" value="ABM_dom"/>
</dbReference>
<dbReference type="InterPro" id="IPR011008">
    <property type="entry name" value="Dimeric_a/b-barrel"/>
</dbReference>
<proteinExistence type="predicted"/>
<accession>A0AA39YX44</accession>
<evidence type="ECO:0000313" key="3">
    <source>
        <dbReference type="Proteomes" id="UP001175001"/>
    </source>
</evidence>
<name>A0AA39YX44_9PEZI</name>
<dbReference type="Pfam" id="PF03992">
    <property type="entry name" value="ABM"/>
    <property type="match status" value="1"/>
</dbReference>
<feature type="domain" description="ABM" evidence="1">
    <location>
        <begin position="12"/>
        <end position="103"/>
    </location>
</feature>
<gene>
    <name evidence="2" type="ORF">DIS24_g3897</name>
</gene>
<dbReference type="Gene3D" id="3.30.70.100">
    <property type="match status" value="1"/>
</dbReference>
<dbReference type="PROSITE" id="PS51725">
    <property type="entry name" value="ABM"/>
    <property type="match status" value="1"/>
</dbReference>
<dbReference type="SUPFAM" id="SSF54909">
    <property type="entry name" value="Dimeric alpha+beta barrel"/>
    <property type="match status" value="1"/>
</dbReference>
<keyword evidence="3" id="KW-1185">Reference proteome</keyword>
<sequence length="121" mass="14378">MSYPQPEKHGGFTLIVTTTIQPDKVDEWLSNFWPAFEKVSNEPECLSFELFRYPDEPNKVKWVESWSKSKEWFLENQFTKPYMKPYLDATDKLMIGEKQWEVVERFGGKWSAAREGAYEKL</sequence>